<reference evidence="2" key="1">
    <citation type="submission" date="2017-09" db="EMBL/GenBank/DDBJ databases">
        <title>Complete Genome Sequence of ansamitocin-producing Bacterium Actinosynnema pretiosum X47.</title>
        <authorList>
            <person name="Cao G."/>
            <person name="Zong G."/>
            <person name="Zhong C."/>
            <person name="Fu J."/>
        </authorList>
    </citation>
    <scope>NUCLEOTIDE SEQUENCE [LARGE SCALE GENOMIC DNA]</scope>
    <source>
        <strain evidence="2">X47</strain>
    </source>
</reference>
<evidence type="ECO:0000313" key="3">
    <source>
        <dbReference type="Proteomes" id="UP000218505"/>
    </source>
</evidence>
<sequence>MTSSCRRSALTGRCLPIRTPATVSDPRAPATRTPSPTSANRSGTALRRSAAGGCPSGFPDGSSIRCSSDRAPTVLSASACAPEPSPTGAVYTSHAVPRSGNRSSGTTRRLPGSSSASSDGWGRHPRQLSRSNAGSVSSCRSTSIRSTRSPTPCSARSSPAPVDHDAGSARPVTRTSSWSSRTTAPSTASTAPPSSSTAR</sequence>
<accession>A0A290Z0H6</accession>
<evidence type="ECO:0000256" key="1">
    <source>
        <dbReference type="SAM" id="MobiDB-lite"/>
    </source>
</evidence>
<protein>
    <submittedName>
        <fullName evidence="2">Uncharacterized protein</fullName>
    </submittedName>
</protein>
<dbReference type="KEGG" id="apre:CNX65_03920"/>
<feature type="compositionally biased region" description="Low complexity" evidence="1">
    <location>
        <begin position="170"/>
        <end position="199"/>
    </location>
</feature>
<organism evidence="2 3">
    <name type="scientific">Actinosynnema pretiosum</name>
    <dbReference type="NCBI Taxonomy" id="42197"/>
    <lineage>
        <taxon>Bacteria</taxon>
        <taxon>Bacillati</taxon>
        <taxon>Actinomycetota</taxon>
        <taxon>Actinomycetes</taxon>
        <taxon>Pseudonocardiales</taxon>
        <taxon>Pseudonocardiaceae</taxon>
        <taxon>Actinosynnema</taxon>
    </lineage>
</organism>
<evidence type="ECO:0000313" key="2">
    <source>
        <dbReference type="EMBL" id="ATE52536.1"/>
    </source>
</evidence>
<dbReference type="AlphaFoldDB" id="A0A290Z0H6"/>
<feature type="compositionally biased region" description="Low complexity" evidence="1">
    <location>
        <begin position="26"/>
        <end position="39"/>
    </location>
</feature>
<dbReference type="Proteomes" id="UP000218505">
    <property type="component" value="Chromosome"/>
</dbReference>
<feature type="compositionally biased region" description="Low complexity" evidence="1">
    <location>
        <begin position="98"/>
        <end position="109"/>
    </location>
</feature>
<gene>
    <name evidence="2" type="ORF">CNX65_03920</name>
</gene>
<keyword evidence="3" id="KW-1185">Reference proteome</keyword>
<feature type="compositionally biased region" description="Low complexity" evidence="1">
    <location>
        <begin position="135"/>
        <end position="154"/>
    </location>
</feature>
<feature type="region of interest" description="Disordered" evidence="1">
    <location>
        <begin position="1"/>
        <end position="199"/>
    </location>
</feature>
<name>A0A290Z0H6_9PSEU</name>
<proteinExistence type="predicted"/>
<dbReference type="EMBL" id="CP023445">
    <property type="protein sequence ID" value="ATE52536.1"/>
    <property type="molecule type" value="Genomic_DNA"/>
</dbReference>